<dbReference type="EMBL" id="AP023367">
    <property type="protein sequence ID" value="BCJ95838.1"/>
    <property type="molecule type" value="Genomic_DNA"/>
</dbReference>
<dbReference type="AlphaFoldDB" id="A0A6S6RA70"/>
<sequence length="268" mass="31894">MKALFPEGKVTPHMHVIAIPIVYDKNKEYKKISITELWKGKFSYRKFKDYMYNAVGKEYGFDRGEMHNYGEAEKHLEVEAFKIKEAKKSLNNLKEEMRIREQRLMEQAKELEPEEHISVFNINNVVEQQKAINFALKMDKDKNALLQKEKESLNQTIKDKDELILAQNHEIQNRDEKLFEIKKELSLEKEKTNDILNIEVSDESLRQIYLDEAKQKVKLYDRMVRIIKDFLPELIKASPKFIRELLDNKILHKEDLPGRHENNRHKGI</sequence>
<organism evidence="1 2">
    <name type="scientific">Anaerocolumna cellulosilytica</name>
    <dbReference type="NCBI Taxonomy" id="433286"/>
    <lineage>
        <taxon>Bacteria</taxon>
        <taxon>Bacillati</taxon>
        <taxon>Bacillota</taxon>
        <taxon>Clostridia</taxon>
        <taxon>Lachnospirales</taxon>
        <taxon>Lachnospiraceae</taxon>
        <taxon>Anaerocolumna</taxon>
    </lineage>
</organism>
<dbReference type="Proteomes" id="UP000515561">
    <property type="component" value="Chromosome"/>
</dbReference>
<name>A0A6S6RA70_9FIRM</name>
<dbReference type="Gene3D" id="3.30.930.30">
    <property type="match status" value="1"/>
</dbReference>
<proteinExistence type="predicted"/>
<reference evidence="1 2" key="1">
    <citation type="journal article" date="2016" name="Int. J. Syst. Evol. Microbiol.">
        <title>Descriptions of Anaerotaenia torta gen. nov., sp. nov. and Anaerocolumna cellulosilytica gen. nov., sp. nov. isolated from a methanogenic reactor of cattle waste.</title>
        <authorList>
            <person name="Uek A."/>
            <person name="Ohtaki Y."/>
            <person name="Kaku N."/>
            <person name="Ueki K."/>
        </authorList>
    </citation>
    <scope>NUCLEOTIDE SEQUENCE [LARGE SCALE GENOMIC DNA]</scope>
    <source>
        <strain evidence="1 2">SN021</strain>
    </source>
</reference>
<dbReference type="RefSeq" id="WP_184093647.1">
    <property type="nucleotide sequence ID" value="NZ_AP023367.1"/>
</dbReference>
<keyword evidence="2" id="KW-1185">Reference proteome</keyword>
<protein>
    <submittedName>
        <fullName evidence="1">Uncharacterized protein</fullName>
    </submittedName>
</protein>
<evidence type="ECO:0000313" key="1">
    <source>
        <dbReference type="EMBL" id="BCJ95838.1"/>
    </source>
</evidence>
<evidence type="ECO:0000313" key="2">
    <source>
        <dbReference type="Proteomes" id="UP000515561"/>
    </source>
</evidence>
<gene>
    <name evidence="1" type="ORF">acsn021_34070</name>
</gene>
<accession>A0A6S6RA70</accession>
<dbReference type="KEGG" id="acel:acsn021_34070"/>